<gene>
    <name evidence="3" type="ORF">RHODGE_RHODGE_04935</name>
</gene>
<protein>
    <recommendedName>
        <fullName evidence="5">GNAT family acetyltransferase</fullName>
    </recommendedName>
</protein>
<keyword evidence="2" id="KW-0472">Membrane</keyword>
<keyword evidence="2" id="KW-0812">Transmembrane</keyword>
<name>A0A447D2F5_9BRAD</name>
<dbReference type="AlphaFoldDB" id="A0A447D2F5"/>
<evidence type="ECO:0000313" key="3">
    <source>
        <dbReference type="EMBL" id="VCU11720.1"/>
    </source>
</evidence>
<keyword evidence="4" id="KW-1185">Reference proteome</keyword>
<evidence type="ECO:0000313" key="4">
    <source>
        <dbReference type="Proteomes" id="UP000289200"/>
    </source>
</evidence>
<feature type="transmembrane region" description="Helical" evidence="2">
    <location>
        <begin position="124"/>
        <end position="145"/>
    </location>
</feature>
<reference evidence="4" key="1">
    <citation type="submission" date="2018-10" db="EMBL/GenBank/DDBJ databases">
        <authorList>
            <person name="Peiro R."/>
            <person name="Begona"/>
            <person name="Cbmso G."/>
            <person name="Lopez M."/>
            <person name="Gonzalez S."/>
            <person name="Sacristan E."/>
            <person name="Castillo E."/>
        </authorList>
    </citation>
    <scope>NUCLEOTIDE SEQUENCE [LARGE SCALE GENOMIC DNA]</scope>
</reference>
<feature type="transmembrane region" description="Helical" evidence="2">
    <location>
        <begin position="53"/>
        <end position="75"/>
    </location>
</feature>
<evidence type="ECO:0000256" key="1">
    <source>
        <dbReference type="SAM" id="MobiDB-lite"/>
    </source>
</evidence>
<proteinExistence type="predicted"/>
<comment type="caution">
    <text evidence="3">The sequence shown here is derived from an EMBL/GenBank/DDBJ whole genome shotgun (WGS) entry which is preliminary data.</text>
</comment>
<dbReference type="Proteomes" id="UP000289200">
    <property type="component" value="Unassembled WGS sequence"/>
</dbReference>
<feature type="transmembrane region" description="Helical" evidence="2">
    <location>
        <begin position="12"/>
        <end position="33"/>
    </location>
</feature>
<accession>A0A447D2F5</accession>
<organism evidence="3 4">
    <name type="scientific">Rhodoplanes serenus</name>
    <dbReference type="NCBI Taxonomy" id="200615"/>
    <lineage>
        <taxon>Bacteria</taxon>
        <taxon>Pseudomonadati</taxon>
        <taxon>Pseudomonadota</taxon>
        <taxon>Alphaproteobacteria</taxon>
        <taxon>Hyphomicrobiales</taxon>
        <taxon>Nitrobacteraceae</taxon>
        <taxon>Rhodoplanes</taxon>
    </lineage>
</organism>
<dbReference type="EMBL" id="UWOC01000212">
    <property type="protein sequence ID" value="VCU11720.1"/>
    <property type="molecule type" value="Genomic_DNA"/>
</dbReference>
<evidence type="ECO:0008006" key="5">
    <source>
        <dbReference type="Google" id="ProtNLM"/>
    </source>
</evidence>
<evidence type="ECO:0000256" key="2">
    <source>
        <dbReference type="SAM" id="Phobius"/>
    </source>
</evidence>
<keyword evidence="2" id="KW-1133">Transmembrane helix</keyword>
<feature type="region of interest" description="Disordered" evidence="1">
    <location>
        <begin position="159"/>
        <end position="192"/>
    </location>
</feature>
<sequence length="192" mass="20400">MTTDRPLRLFETTSRLVFAAIAAVLMILALVLAGDAIVQCLLAFARGEDVGDAALAGIGYAVVAVATFEIAKYLVEEEVIRGSEKRVAAEARRSLTRFIATIAIAIFLEALVVVFRVGKEQVPQLVYPTLLLIAGIVVVVGLGVYQRLSASVEDAVEARDAAEEDAETSTAESRGAERTAGRGRAPARGRRA</sequence>
<feature type="transmembrane region" description="Helical" evidence="2">
    <location>
        <begin position="95"/>
        <end position="118"/>
    </location>
</feature>